<keyword evidence="1" id="KW-0732">Signal</keyword>
<dbReference type="KEGG" id="tvd:SG34_018960"/>
<evidence type="ECO:0008006" key="4">
    <source>
        <dbReference type="Google" id="ProtNLM"/>
    </source>
</evidence>
<reference evidence="2 3" key="2">
    <citation type="journal article" date="2022" name="Mar. Drugs">
        <title>Bioassay-Guided Fractionation Leads to the Detection of Cholic Acid Generated by the Rare Thalassomonas sp.</title>
        <authorList>
            <person name="Pheiffer F."/>
            <person name="Schneider Y.K."/>
            <person name="Hansen E.H."/>
            <person name="Andersen J.H."/>
            <person name="Isaksson J."/>
            <person name="Busche T."/>
            <person name="R C."/>
            <person name="Kalinowski J."/>
            <person name="Zyl L.V."/>
            <person name="Trindade M."/>
        </authorList>
    </citation>
    <scope>NUCLEOTIDE SEQUENCE [LARGE SCALE GENOMIC DNA]</scope>
    <source>
        <strain evidence="2 3">XOM25</strain>
    </source>
</reference>
<accession>A0AAE9YYB1</accession>
<proteinExistence type="predicted"/>
<reference evidence="2 3" key="1">
    <citation type="journal article" date="2015" name="Genome Announc.">
        <title>Draft Genome Sequences of Marine Isolates of Thalassomonas viridans and Thalassomonas actiniarum.</title>
        <authorList>
            <person name="Olonade I."/>
            <person name="van Zyl L.J."/>
            <person name="Trindade M."/>
        </authorList>
    </citation>
    <scope>NUCLEOTIDE SEQUENCE [LARGE SCALE GENOMIC DNA]</scope>
    <source>
        <strain evidence="2 3">XOM25</strain>
    </source>
</reference>
<name>A0AAE9YYB1_9GAMM</name>
<evidence type="ECO:0000256" key="1">
    <source>
        <dbReference type="SAM" id="SignalP"/>
    </source>
</evidence>
<dbReference type="Proteomes" id="UP000032352">
    <property type="component" value="Chromosome"/>
</dbReference>
<dbReference type="AlphaFoldDB" id="A0AAE9YYB1"/>
<evidence type="ECO:0000313" key="2">
    <source>
        <dbReference type="EMBL" id="WDE03461.1"/>
    </source>
</evidence>
<sequence>MKTKLIMPAAMAFIVAALPSQAGFIQYSDPTVFYNDVGSGLSVENFESVSSGTVIANGAMLNGITYGLNDSSIDFVINNTVDTSSGENALATSIGPFLDLLDVITFEFDYITNAFGISFSLSDTPLAGELFLSIEGHNFGIEAANPVSTLADGSLAYFIGVISDDTLFNKVTVGTFDDGDTNFDFVMDDLAVNAISVPEPTPATLFGFCLFALFGRKATRFLSISRIKEK</sequence>
<feature type="chain" id="PRO_5042122415" description="PEP-CTERM protein-sorting domain-containing protein" evidence="1">
    <location>
        <begin position="23"/>
        <end position="230"/>
    </location>
</feature>
<protein>
    <recommendedName>
        <fullName evidence="4">PEP-CTERM protein-sorting domain-containing protein</fullName>
    </recommendedName>
</protein>
<gene>
    <name evidence="2" type="ORF">SG34_018960</name>
</gene>
<keyword evidence="3" id="KW-1185">Reference proteome</keyword>
<dbReference type="EMBL" id="CP059733">
    <property type="protein sequence ID" value="WDE03461.1"/>
    <property type="molecule type" value="Genomic_DNA"/>
</dbReference>
<evidence type="ECO:0000313" key="3">
    <source>
        <dbReference type="Proteomes" id="UP000032352"/>
    </source>
</evidence>
<feature type="signal peptide" evidence="1">
    <location>
        <begin position="1"/>
        <end position="22"/>
    </location>
</feature>
<dbReference type="RefSeq" id="WP_044842299.1">
    <property type="nucleotide sequence ID" value="NZ_CP059733.1"/>
</dbReference>
<organism evidence="2 3">
    <name type="scientific">Thalassomonas viridans</name>
    <dbReference type="NCBI Taxonomy" id="137584"/>
    <lineage>
        <taxon>Bacteria</taxon>
        <taxon>Pseudomonadati</taxon>
        <taxon>Pseudomonadota</taxon>
        <taxon>Gammaproteobacteria</taxon>
        <taxon>Alteromonadales</taxon>
        <taxon>Colwelliaceae</taxon>
        <taxon>Thalassomonas</taxon>
    </lineage>
</organism>